<reference evidence="1 2" key="1">
    <citation type="submission" date="2017-08" db="EMBL/GenBank/DDBJ databases">
        <authorList>
            <person name="de Groot N.N."/>
        </authorList>
    </citation>
    <scope>NUCLEOTIDE SEQUENCE [LARGE SCALE GENOMIC DNA]</scope>
    <source>
        <strain evidence="1 2">HM2</strain>
    </source>
</reference>
<dbReference type="EMBL" id="UHJL01000001">
    <property type="protein sequence ID" value="SUQ19066.1"/>
    <property type="molecule type" value="Genomic_DNA"/>
</dbReference>
<gene>
    <name evidence="1" type="ORF">SAMN05661053_0292</name>
</gene>
<protein>
    <submittedName>
        <fullName evidence="1">Uncharacterized protein</fullName>
    </submittedName>
</protein>
<dbReference type="RefSeq" id="WP_072828146.1">
    <property type="nucleotide sequence ID" value="NZ_CACZDK010000037.1"/>
</dbReference>
<proteinExistence type="predicted"/>
<organism evidence="1 2">
    <name type="scientific">Fibrobacter succinogenes</name>
    <name type="common">Bacteroides succinogenes</name>
    <dbReference type="NCBI Taxonomy" id="833"/>
    <lineage>
        <taxon>Bacteria</taxon>
        <taxon>Pseudomonadati</taxon>
        <taxon>Fibrobacterota</taxon>
        <taxon>Fibrobacteria</taxon>
        <taxon>Fibrobacterales</taxon>
        <taxon>Fibrobacteraceae</taxon>
        <taxon>Fibrobacter</taxon>
    </lineage>
</organism>
<name>A0A380RU76_FIBSU</name>
<evidence type="ECO:0000313" key="1">
    <source>
        <dbReference type="EMBL" id="SUQ19066.1"/>
    </source>
</evidence>
<accession>A0A380RU76</accession>
<dbReference type="Proteomes" id="UP000255423">
    <property type="component" value="Unassembled WGS sequence"/>
</dbReference>
<evidence type="ECO:0000313" key="2">
    <source>
        <dbReference type="Proteomes" id="UP000255423"/>
    </source>
</evidence>
<sequence length="135" mass="15357">MKFVFLCDANYLKGDMVNFQNNFPTNHELVTMTSEDLLQSKSIIEGTFAILAERTTWQKNFSLFRYFGLLPLLEVLPLGIVSRGRRNEPIKGRSQNRNQEIFFNPAASAEELYLQVDKFVAAPPSGYSYPRGAAK</sequence>
<dbReference type="AlphaFoldDB" id="A0A380RU76"/>